<name>A0A1G1V6J2_9BACT</name>
<evidence type="ECO:0000259" key="13">
    <source>
        <dbReference type="Pfam" id="PF01676"/>
    </source>
</evidence>
<dbReference type="GO" id="GO:0006007">
    <property type="term" value="P:glucose catabolic process"/>
    <property type="evidence" value="ECO:0007669"/>
    <property type="project" value="InterPro"/>
</dbReference>
<dbReference type="Gene3D" id="3.40.720.10">
    <property type="entry name" value="Alkaline Phosphatase, subunit A"/>
    <property type="match status" value="1"/>
</dbReference>
<feature type="binding site" evidence="12">
    <location>
        <position position="12"/>
    </location>
    <ligand>
        <name>Mn(2+)</name>
        <dbReference type="ChEBI" id="CHEBI:29035"/>
        <label>2</label>
    </ligand>
</feature>
<feature type="binding site" evidence="10 11">
    <location>
        <begin position="261"/>
        <end position="264"/>
    </location>
    <ligand>
        <name>substrate</name>
    </ligand>
</feature>
<dbReference type="SUPFAM" id="SSF53649">
    <property type="entry name" value="Alkaline phosphatase-like"/>
    <property type="match status" value="1"/>
</dbReference>
<dbReference type="FunFam" id="3.40.1450.10:FF:000002">
    <property type="entry name" value="2,3-bisphosphoglycerate-independent phosphoglycerate mutase"/>
    <property type="match status" value="1"/>
</dbReference>
<comment type="caution">
    <text evidence="15">The sequence shown here is derived from an EMBL/GenBank/DDBJ whole genome shotgun (WGS) entry which is preliminary data.</text>
</comment>
<dbReference type="AlphaFoldDB" id="A0A1G1V6J2"/>
<evidence type="ECO:0000256" key="3">
    <source>
        <dbReference type="ARBA" id="ARBA00002315"/>
    </source>
</evidence>
<dbReference type="UniPathway" id="UPA00109">
    <property type="reaction ID" value="UER00186"/>
</dbReference>
<dbReference type="InterPro" id="IPR006124">
    <property type="entry name" value="Metalloenzyme"/>
</dbReference>
<feature type="binding site" evidence="10 11">
    <location>
        <begin position="154"/>
        <end position="155"/>
    </location>
    <ligand>
        <name>substrate</name>
    </ligand>
</feature>
<dbReference type="EC" id="5.4.2.12" evidence="10"/>
<dbReference type="GO" id="GO:0006096">
    <property type="term" value="P:glycolytic process"/>
    <property type="evidence" value="ECO:0007669"/>
    <property type="project" value="UniProtKB-UniRule"/>
</dbReference>
<evidence type="ECO:0000313" key="16">
    <source>
        <dbReference type="Proteomes" id="UP000178319"/>
    </source>
</evidence>
<comment type="cofactor">
    <cofactor evidence="2">
        <name>Mn(2+)</name>
        <dbReference type="ChEBI" id="CHEBI:29035"/>
    </cofactor>
</comment>
<evidence type="ECO:0000256" key="10">
    <source>
        <dbReference type="HAMAP-Rule" id="MF_01038"/>
    </source>
</evidence>
<accession>A0A1G1V6J2</accession>
<evidence type="ECO:0000256" key="5">
    <source>
        <dbReference type="ARBA" id="ARBA00008819"/>
    </source>
</evidence>
<feature type="binding site" evidence="12">
    <location>
        <position position="475"/>
    </location>
    <ligand>
        <name>Mn(2+)</name>
        <dbReference type="ChEBI" id="CHEBI:29035"/>
        <label>2</label>
    </ligand>
</feature>
<protein>
    <recommendedName>
        <fullName evidence="10">2,3-bisphosphoglycerate-independent phosphoglycerate mutase</fullName>
        <shortName evidence="10">BPG-independent PGAM</shortName>
        <shortName evidence="10">Phosphoglyceromutase</shortName>
        <shortName evidence="10">iPGM</shortName>
        <ecNumber evidence="10">5.4.2.12</ecNumber>
    </recommendedName>
</protein>
<feature type="binding site" evidence="10 11">
    <location>
        <position position="186"/>
    </location>
    <ligand>
        <name>substrate</name>
    </ligand>
</feature>
<gene>
    <name evidence="10" type="primary">gpmI</name>
    <name evidence="15" type="ORF">A3D26_03910</name>
</gene>
<dbReference type="PANTHER" id="PTHR31637:SF0">
    <property type="entry name" value="2,3-BISPHOSPHOGLYCERATE-INDEPENDENT PHOSPHOGLYCERATE MUTASE"/>
    <property type="match status" value="1"/>
</dbReference>
<comment type="caution">
    <text evidence="10">Lacks conserved residue(s) required for the propagation of feature annotation.</text>
</comment>
<dbReference type="HAMAP" id="MF_01038">
    <property type="entry name" value="GpmI"/>
    <property type="match status" value="1"/>
</dbReference>
<feature type="binding site" evidence="10 11">
    <location>
        <position position="366"/>
    </location>
    <ligand>
        <name>substrate</name>
    </ligand>
</feature>
<evidence type="ECO:0000256" key="11">
    <source>
        <dbReference type="PIRSR" id="PIRSR001492-2"/>
    </source>
</evidence>
<feature type="binding site" evidence="12">
    <location>
        <position position="476"/>
    </location>
    <ligand>
        <name>Mn(2+)</name>
        <dbReference type="ChEBI" id="CHEBI:29035"/>
        <label>2</label>
    </ligand>
</feature>
<dbReference type="Proteomes" id="UP000178319">
    <property type="component" value="Unassembled WGS sequence"/>
</dbReference>
<evidence type="ECO:0000256" key="4">
    <source>
        <dbReference type="ARBA" id="ARBA00004798"/>
    </source>
</evidence>
<evidence type="ECO:0000256" key="8">
    <source>
        <dbReference type="ARBA" id="ARBA00023211"/>
    </source>
</evidence>
<reference evidence="15 16" key="1">
    <citation type="journal article" date="2016" name="Nat. Commun.">
        <title>Thousands of microbial genomes shed light on interconnected biogeochemical processes in an aquifer system.</title>
        <authorList>
            <person name="Anantharaman K."/>
            <person name="Brown C.T."/>
            <person name="Hug L.A."/>
            <person name="Sharon I."/>
            <person name="Castelle C.J."/>
            <person name="Probst A.J."/>
            <person name="Thomas B.C."/>
            <person name="Singh A."/>
            <person name="Wilkins M.J."/>
            <person name="Karaoz U."/>
            <person name="Brodie E.L."/>
            <person name="Williams K.H."/>
            <person name="Hubbard S.S."/>
            <person name="Banfield J.F."/>
        </authorList>
    </citation>
    <scope>NUCLEOTIDE SEQUENCE [LARGE SCALE GENOMIC DNA]</scope>
</reference>
<feature type="binding site" evidence="12">
    <location>
        <position position="434"/>
    </location>
    <ligand>
        <name>Mn(2+)</name>
        <dbReference type="ChEBI" id="CHEBI:29035"/>
        <label>1</label>
    </ligand>
</feature>
<feature type="domain" description="BPG-independent PGAM N-terminal" evidence="14">
    <location>
        <begin position="82"/>
        <end position="328"/>
    </location>
</feature>
<dbReference type="InterPro" id="IPR036646">
    <property type="entry name" value="PGAM_B_sf"/>
</dbReference>
<dbReference type="InterPro" id="IPR017850">
    <property type="entry name" value="Alkaline_phosphatase_core_sf"/>
</dbReference>
<keyword evidence="9 10" id="KW-0413">Isomerase</keyword>
<evidence type="ECO:0000256" key="7">
    <source>
        <dbReference type="ARBA" id="ARBA00023152"/>
    </source>
</evidence>
<dbReference type="InterPro" id="IPR011258">
    <property type="entry name" value="BPG-indep_PGM_N"/>
</dbReference>
<comment type="function">
    <text evidence="3 10">Catalyzes the interconversion of 2-phosphoglycerate and 3-phosphoglycerate.</text>
</comment>
<dbReference type="CDD" id="cd16010">
    <property type="entry name" value="iPGM"/>
    <property type="match status" value="1"/>
</dbReference>
<keyword evidence="6 12" id="KW-0479">Metal-binding</keyword>
<dbReference type="GO" id="GO:0030145">
    <property type="term" value="F:manganese ion binding"/>
    <property type="evidence" value="ECO:0007669"/>
    <property type="project" value="InterPro"/>
</dbReference>
<feature type="binding site" evidence="10 11">
    <location>
        <position position="192"/>
    </location>
    <ligand>
        <name>substrate</name>
    </ligand>
</feature>
<evidence type="ECO:0000256" key="2">
    <source>
        <dbReference type="ARBA" id="ARBA00001936"/>
    </source>
</evidence>
<feature type="binding site" evidence="10 11">
    <location>
        <position position="123"/>
    </location>
    <ligand>
        <name>substrate</name>
    </ligand>
</feature>
<dbReference type="Gene3D" id="3.40.1450.10">
    <property type="entry name" value="BPG-independent phosphoglycerate mutase, domain B"/>
    <property type="match status" value="1"/>
</dbReference>
<dbReference type="GO" id="GO:0004619">
    <property type="term" value="F:phosphoglycerate mutase activity"/>
    <property type="evidence" value="ECO:0007669"/>
    <property type="project" value="UniProtKB-UniRule"/>
</dbReference>
<dbReference type="EMBL" id="MHBZ01000025">
    <property type="protein sequence ID" value="OGY11030.1"/>
    <property type="molecule type" value="Genomic_DNA"/>
</dbReference>
<evidence type="ECO:0000259" key="14">
    <source>
        <dbReference type="Pfam" id="PF06415"/>
    </source>
</evidence>
<dbReference type="PANTHER" id="PTHR31637">
    <property type="entry name" value="2,3-BISPHOSPHOGLYCERATE-INDEPENDENT PHOSPHOGLYCERATE MUTASE"/>
    <property type="match status" value="1"/>
</dbReference>
<dbReference type="GO" id="GO:0005829">
    <property type="term" value="C:cytosol"/>
    <property type="evidence" value="ECO:0007669"/>
    <property type="project" value="TreeGrafter"/>
</dbReference>
<comment type="similarity">
    <text evidence="5 10">Belongs to the BPG-independent phosphoglycerate mutase family.</text>
</comment>
<dbReference type="STRING" id="1797516.A3D26_03910"/>
<feature type="domain" description="Metalloenzyme" evidence="13">
    <location>
        <begin position="6"/>
        <end position="532"/>
    </location>
</feature>
<keyword evidence="8 12" id="KW-0464">Manganese</keyword>
<evidence type="ECO:0000256" key="12">
    <source>
        <dbReference type="PIRSR" id="PIRSR001492-3"/>
    </source>
</evidence>
<sequence length="544" mass="59248">MNIPLVVLIVMDGWGIAPPGPGNPILMANLPNLRSLWASYPHTSLAASGEAVGLPRGEVGNTETGHLNLGAGRIVYQDLLRINMSIANGTFFQNKAFLGAIEHAQKNKSSLHLMGLIGGGGVHASTNHLLGLLRLCKEKGLVDNVFIHAFTDGRDSPPNAGISYIANLESAANSLGVGKIVSAMGRYWAMDRDKRWERTKTAYFALTEGQAKHTPSIKQAIQESYDSGVTDEFVNPVMLIGKNPSDYLVKEGDAAIFFNFRIDRPRQLARAFVLEDFAKESAAGEADFDPYAEKYYKKSNVKVAGTPIFERGPKVKNLFFVTITEYDKPTSKHAQVAYPPGIITSPLGEVLSARDIKQLRLAESEKERFVTFYFNGQRELAFPGEIRNISPSPNVSTYDKAPEMAAHAIVENFERAVGSDNSFKFVLINFANPDMVGHTGNIDATKIAVETVDECVGKIVKRVKNLGGITIITADHGNAEELLKSDGSIDTEHSTNPVPILFCGNEFLDKGYQLQTGILGDVAPTILKLMGITQPQEMTGHSLI</sequence>
<proteinExistence type="inferred from homology"/>
<comment type="catalytic activity">
    <reaction evidence="1 10">
        <text>(2R)-2-phosphoglycerate = (2R)-3-phosphoglycerate</text>
        <dbReference type="Rhea" id="RHEA:15901"/>
        <dbReference type="ChEBI" id="CHEBI:58272"/>
        <dbReference type="ChEBI" id="CHEBI:58289"/>
        <dbReference type="EC" id="5.4.2.12"/>
    </reaction>
</comment>
<evidence type="ECO:0000313" key="15">
    <source>
        <dbReference type="EMBL" id="OGY11030.1"/>
    </source>
</evidence>
<keyword evidence="7 10" id="KW-0324">Glycolysis</keyword>
<evidence type="ECO:0000256" key="1">
    <source>
        <dbReference type="ARBA" id="ARBA00000370"/>
    </source>
</evidence>
<comment type="subunit">
    <text evidence="10">Monomer.</text>
</comment>
<dbReference type="PIRSF" id="PIRSF001492">
    <property type="entry name" value="IPGAM"/>
    <property type="match status" value="1"/>
</dbReference>
<dbReference type="InterPro" id="IPR005995">
    <property type="entry name" value="Pgm_bpd_ind"/>
</dbReference>
<feature type="binding site" evidence="12">
    <location>
        <position position="493"/>
    </location>
    <ligand>
        <name>Mn(2+)</name>
        <dbReference type="ChEBI" id="CHEBI:29035"/>
        <label>1</label>
    </ligand>
</feature>
<dbReference type="Pfam" id="PF01676">
    <property type="entry name" value="Metalloenzyme"/>
    <property type="match status" value="1"/>
</dbReference>
<dbReference type="Pfam" id="PF06415">
    <property type="entry name" value="iPGM_N"/>
    <property type="match status" value="1"/>
</dbReference>
<dbReference type="SUPFAM" id="SSF64158">
    <property type="entry name" value="2,3-Bisphosphoglycerate-independent phosphoglycerate mutase, substrate-binding domain"/>
    <property type="match status" value="1"/>
</dbReference>
<feature type="binding site" evidence="12">
    <location>
        <position position="438"/>
    </location>
    <ligand>
        <name>Mn(2+)</name>
        <dbReference type="ChEBI" id="CHEBI:29035"/>
        <label>1</label>
    </ligand>
</feature>
<comment type="pathway">
    <text evidence="4 10">Carbohydrate degradation; glycolysis; pyruvate from D-glyceraldehyde 3-phosphate: step 3/5.</text>
</comment>
<evidence type="ECO:0000256" key="6">
    <source>
        <dbReference type="ARBA" id="ARBA00022723"/>
    </source>
</evidence>
<evidence type="ECO:0000256" key="9">
    <source>
        <dbReference type="ARBA" id="ARBA00023235"/>
    </source>
</evidence>
<organism evidence="15 16">
    <name type="scientific">Candidatus Blackburnbacteria bacterium RIFCSPHIGHO2_02_FULL_44_20</name>
    <dbReference type="NCBI Taxonomy" id="1797516"/>
    <lineage>
        <taxon>Bacteria</taxon>
        <taxon>Candidatus Blackburniibacteriota</taxon>
    </lineage>
</organism>